<evidence type="ECO:0000256" key="3">
    <source>
        <dbReference type="SAM" id="Coils"/>
    </source>
</evidence>
<name>A0A5B9Y5J5_9MOLU</name>
<evidence type="ECO:0000313" key="5">
    <source>
        <dbReference type="EMBL" id="QEH62095.1"/>
    </source>
</evidence>
<keyword evidence="6" id="KW-1185">Reference proteome</keyword>
<evidence type="ECO:0000313" key="6">
    <source>
        <dbReference type="Proteomes" id="UP000323144"/>
    </source>
</evidence>
<sequence>MENKELMVVLENVSKIFDKKIWAIKKVNIKIFKGDGVAIIGPNQSGKTIFGRLIANQIVQTGGIIEYNFEKGDTMSSIGFQFRNTSWPDGFKVKDIVSLYIDIYNIRDEEWLDELANVFHITERWDKVLNSCNASWLQLFSLYLAFIHKPELIVLDEVSNAIGLDMKAKVIAFLKKYKEEHNATFVIMSPNNSLFESLCNRIVVMHSGMILSDDYTDSLEEGFNFEEYTVNLMESIEQEKSQPQPDPVFKPILRKFNLRLEKFYEIYEHFIKNENISENLDIDKTLVKVKNINFHVQELHNKLIFLASNALNKTNVDNVKLEIKILIKHIKKAIRENKKNDDEYLFKKPVDSFLKKIKPFLVYLKDDLLPMFKTDSVIVYGNEITAELSKKEIQNLRFLKKKYIQEEIRIMKLEAKIAKQRERHKKIEG</sequence>
<keyword evidence="3" id="KW-0175">Coiled coil</keyword>
<evidence type="ECO:0000256" key="1">
    <source>
        <dbReference type="ARBA" id="ARBA00022741"/>
    </source>
</evidence>
<dbReference type="InterPro" id="IPR027417">
    <property type="entry name" value="P-loop_NTPase"/>
</dbReference>
<dbReference type="SUPFAM" id="SSF52540">
    <property type="entry name" value="P-loop containing nucleoside triphosphate hydrolases"/>
    <property type="match status" value="1"/>
</dbReference>
<dbReference type="Pfam" id="PF00005">
    <property type="entry name" value="ABC_tran"/>
    <property type="match status" value="1"/>
</dbReference>
<evidence type="ECO:0000256" key="2">
    <source>
        <dbReference type="ARBA" id="ARBA00022840"/>
    </source>
</evidence>
<dbReference type="InterPro" id="IPR003439">
    <property type="entry name" value="ABC_transporter-like_ATP-bd"/>
</dbReference>
<dbReference type="GO" id="GO:0016887">
    <property type="term" value="F:ATP hydrolysis activity"/>
    <property type="evidence" value="ECO:0007669"/>
    <property type="project" value="InterPro"/>
</dbReference>
<feature type="coiled-coil region" evidence="3">
    <location>
        <begin position="396"/>
        <end position="423"/>
    </location>
</feature>
<proteinExistence type="predicted"/>
<dbReference type="PANTHER" id="PTHR43038:SF3">
    <property type="entry name" value="ABC TRANSPORTER G FAMILY MEMBER 20 ISOFORM X1"/>
    <property type="match status" value="1"/>
</dbReference>
<dbReference type="PANTHER" id="PTHR43038">
    <property type="entry name" value="ATP-BINDING CASSETTE, SUB-FAMILY H, MEMBER 1"/>
    <property type="match status" value="1"/>
</dbReference>
<dbReference type="EMBL" id="CP043026">
    <property type="protein sequence ID" value="QEH62095.1"/>
    <property type="molecule type" value="Genomic_DNA"/>
</dbReference>
<dbReference type="Gene3D" id="3.40.50.300">
    <property type="entry name" value="P-loop containing nucleotide triphosphate hydrolases"/>
    <property type="match status" value="1"/>
</dbReference>
<feature type="domain" description="ABC transporter" evidence="4">
    <location>
        <begin position="8"/>
        <end position="232"/>
    </location>
</feature>
<dbReference type="GO" id="GO:0005524">
    <property type="term" value="F:ATP binding"/>
    <property type="evidence" value="ECO:0007669"/>
    <property type="project" value="UniProtKB-KW"/>
</dbReference>
<dbReference type="KEGG" id="schi:SCHIN_v1c09000"/>
<dbReference type="PROSITE" id="PS50893">
    <property type="entry name" value="ABC_TRANSPORTER_2"/>
    <property type="match status" value="1"/>
</dbReference>
<reference evidence="5 6" key="1">
    <citation type="submission" date="2019-08" db="EMBL/GenBank/DDBJ databases">
        <title>Complete genome sequence of Spiroplasma chinense CCH (DSM 19755).</title>
        <authorList>
            <person name="Shen H.-Y."/>
            <person name="Lin Y.-C."/>
            <person name="Chou L."/>
            <person name="Kuo C.-H."/>
        </authorList>
    </citation>
    <scope>NUCLEOTIDE SEQUENCE [LARGE SCALE GENOMIC DNA]</scope>
    <source>
        <strain evidence="5 6">CCH</strain>
    </source>
</reference>
<evidence type="ECO:0000259" key="4">
    <source>
        <dbReference type="PROSITE" id="PS50893"/>
    </source>
</evidence>
<organism evidence="5 6">
    <name type="scientific">Spiroplasma chinense</name>
    <dbReference type="NCBI Taxonomy" id="216932"/>
    <lineage>
        <taxon>Bacteria</taxon>
        <taxon>Bacillati</taxon>
        <taxon>Mycoplasmatota</taxon>
        <taxon>Mollicutes</taxon>
        <taxon>Entomoplasmatales</taxon>
        <taxon>Spiroplasmataceae</taxon>
        <taxon>Spiroplasma</taxon>
    </lineage>
</organism>
<dbReference type="AlphaFoldDB" id="A0A5B9Y5J5"/>
<accession>A0A5B9Y5J5</accession>
<keyword evidence="2 5" id="KW-0067">ATP-binding</keyword>
<dbReference type="InterPro" id="IPR003593">
    <property type="entry name" value="AAA+_ATPase"/>
</dbReference>
<protein>
    <submittedName>
        <fullName evidence="5">ABC transporter ATP-binding protein</fullName>
    </submittedName>
</protein>
<dbReference type="RefSeq" id="WP_166508465.1">
    <property type="nucleotide sequence ID" value="NZ_CP043026.1"/>
</dbReference>
<keyword evidence="1" id="KW-0547">Nucleotide-binding</keyword>
<dbReference type="SMART" id="SM00382">
    <property type="entry name" value="AAA"/>
    <property type="match status" value="1"/>
</dbReference>
<gene>
    <name evidence="5" type="ORF">SCHIN_v1c09000</name>
</gene>
<dbReference type="Proteomes" id="UP000323144">
    <property type="component" value="Chromosome"/>
</dbReference>